<evidence type="ECO:0000256" key="1">
    <source>
        <dbReference type="ARBA" id="ARBA00005964"/>
    </source>
</evidence>
<keyword evidence="7" id="KW-1185">Reference proteome</keyword>
<reference evidence="6 7" key="1">
    <citation type="submission" date="2023-08" db="EMBL/GenBank/DDBJ databases">
        <authorList>
            <person name="Girao M."/>
            <person name="Carvalho M.F."/>
        </authorList>
    </citation>
    <scope>NUCLEOTIDE SEQUENCE [LARGE SCALE GENOMIC DNA]</scope>
    <source>
        <strain evidence="6 7">CT-R113</strain>
    </source>
</reference>
<dbReference type="SUPFAM" id="SSF53474">
    <property type="entry name" value="alpha/beta-Hydrolases"/>
    <property type="match status" value="1"/>
</dbReference>
<evidence type="ECO:0000313" key="7">
    <source>
        <dbReference type="Proteomes" id="UP001356095"/>
    </source>
</evidence>
<sequence>MSPSRDTQADPIVTTESGAARGSSVGGVLEFRGIPYAATPTGAARFRPPELHPGWQGVRDARSPGATAPQANRKGFGGLDMRPYFGPGWVRGEDSLTLNVWAPAQTAGGLPVMVFVHGGGFVSGAIDAALYDGRAFARDGVVLVTVAYRLGVTGFLDLPGAERNRGLLDVAAALEWVRRNITAFGGDPDNVTLFGQSAGATIVSGVIARRAAEGTFRRAIVQSGSGTGAFTPEQAARVTAAVADRLGVAADPIGFAGVPDEDLVEVLGSVGALDLTTSSAFDPLAGLSPIGLVLDEQPAMSIARGAADHIDLFVTTNAEEGNLYLAPQGNLTTSTDADLSIAARVHPDPEGLIAAYRRNRPAAGAGEIRAAILGDALFGDGSRRLADAHAERPGGRTWAALFSWRPDTLDGELGSAHTVELPFVFDTVDAPGVRGAGALLGEGPVPVELVDFVHGSWVLFATSGEPGWEPYTLGRRVTQILEVPPSSSGDPRRDELSAWSSR</sequence>
<evidence type="ECO:0000256" key="4">
    <source>
        <dbReference type="SAM" id="MobiDB-lite"/>
    </source>
</evidence>
<organism evidence="6 7">
    <name type="scientific">Nocardiopsis codii</name>
    <dbReference type="NCBI Taxonomy" id="3065942"/>
    <lineage>
        <taxon>Bacteria</taxon>
        <taxon>Bacillati</taxon>
        <taxon>Actinomycetota</taxon>
        <taxon>Actinomycetes</taxon>
        <taxon>Streptosporangiales</taxon>
        <taxon>Nocardiopsidaceae</taxon>
        <taxon>Nocardiopsis</taxon>
    </lineage>
</organism>
<feature type="region of interest" description="Disordered" evidence="4">
    <location>
        <begin position="482"/>
        <end position="502"/>
    </location>
</feature>
<dbReference type="InterPro" id="IPR029058">
    <property type="entry name" value="AB_hydrolase_fold"/>
</dbReference>
<accession>A0ABU7K3Y8</accession>
<proteinExistence type="inferred from homology"/>
<dbReference type="Gene3D" id="3.40.50.1820">
    <property type="entry name" value="alpha/beta hydrolase"/>
    <property type="match status" value="1"/>
</dbReference>
<gene>
    <name evidence="6" type="ORF">Q8791_06955</name>
</gene>
<dbReference type="InterPro" id="IPR002018">
    <property type="entry name" value="CarbesteraseB"/>
</dbReference>
<dbReference type="EC" id="3.1.1.-" evidence="3"/>
<feature type="domain" description="Carboxylesterase type B" evidence="5">
    <location>
        <begin position="10"/>
        <end position="466"/>
    </location>
</feature>
<comment type="similarity">
    <text evidence="1 3">Belongs to the type-B carboxylesterase/lipase family.</text>
</comment>
<dbReference type="PANTHER" id="PTHR11559">
    <property type="entry name" value="CARBOXYLESTERASE"/>
    <property type="match status" value="1"/>
</dbReference>
<dbReference type="PROSITE" id="PS00122">
    <property type="entry name" value="CARBOXYLESTERASE_B_1"/>
    <property type="match status" value="1"/>
</dbReference>
<protein>
    <recommendedName>
        <fullName evidence="3">Carboxylic ester hydrolase</fullName>
        <ecNumber evidence="3">3.1.1.-</ecNumber>
    </recommendedName>
</protein>
<dbReference type="Pfam" id="PF00135">
    <property type="entry name" value="COesterase"/>
    <property type="match status" value="1"/>
</dbReference>
<dbReference type="InterPro" id="IPR019826">
    <property type="entry name" value="Carboxylesterase_B_AS"/>
</dbReference>
<evidence type="ECO:0000313" key="6">
    <source>
        <dbReference type="EMBL" id="MEE2036956.1"/>
    </source>
</evidence>
<dbReference type="Proteomes" id="UP001356095">
    <property type="component" value="Unassembled WGS sequence"/>
</dbReference>
<dbReference type="InterPro" id="IPR050309">
    <property type="entry name" value="Type-B_Carboxylest/Lipase"/>
</dbReference>
<evidence type="ECO:0000256" key="2">
    <source>
        <dbReference type="ARBA" id="ARBA00022801"/>
    </source>
</evidence>
<dbReference type="EMBL" id="JAUZMY010000005">
    <property type="protein sequence ID" value="MEE2036956.1"/>
    <property type="molecule type" value="Genomic_DNA"/>
</dbReference>
<feature type="region of interest" description="Disordered" evidence="4">
    <location>
        <begin position="1"/>
        <end position="22"/>
    </location>
</feature>
<dbReference type="RefSeq" id="WP_330090758.1">
    <property type="nucleotide sequence ID" value="NZ_JAUZMY010000005.1"/>
</dbReference>
<evidence type="ECO:0000256" key="3">
    <source>
        <dbReference type="RuleBase" id="RU361235"/>
    </source>
</evidence>
<name>A0ABU7K3Y8_9ACTN</name>
<comment type="caution">
    <text evidence="6">The sequence shown here is derived from an EMBL/GenBank/DDBJ whole genome shotgun (WGS) entry which is preliminary data.</text>
</comment>
<evidence type="ECO:0000259" key="5">
    <source>
        <dbReference type="Pfam" id="PF00135"/>
    </source>
</evidence>
<keyword evidence="2 3" id="KW-0378">Hydrolase</keyword>